<sequence>MASSEPSDPSDSRTNSLNTSSSQNDDNMSHMEVKGWLYKRTKVSRKWKKQFFHLKSSNLLYGNTPENTDKSIPLSNAEISETQMDKKDHAFRVKPKDSGRTYYMQAENEHSQNDWMQAICFAKAAGRRGDDSSACVIQ</sequence>
<protein>
    <recommendedName>
        <fullName evidence="3">PH domain-containing protein</fullName>
    </recommendedName>
</protein>
<dbReference type="PANTHER" id="PTHR22902">
    <property type="entry name" value="SESQUIPEDALIAN"/>
    <property type="match status" value="1"/>
</dbReference>
<dbReference type="PANTHER" id="PTHR22902:SF27">
    <property type="entry name" value="PLECKSTRIN HOMOLOGY DOMAIN-CONTAINING FAMILY A MEMBER 3"/>
    <property type="match status" value="1"/>
</dbReference>
<accession>A0AA89C332</accession>
<evidence type="ECO:0000256" key="1">
    <source>
        <dbReference type="ARBA" id="ARBA00022553"/>
    </source>
</evidence>
<gene>
    <name evidence="4" type="ORF">FSP39_006915</name>
</gene>
<dbReference type="Proteomes" id="UP001186944">
    <property type="component" value="Unassembled WGS sequence"/>
</dbReference>
<feature type="domain" description="PH" evidence="3">
    <location>
        <begin position="30"/>
        <end position="124"/>
    </location>
</feature>
<evidence type="ECO:0000259" key="3">
    <source>
        <dbReference type="PROSITE" id="PS50003"/>
    </source>
</evidence>
<proteinExistence type="predicted"/>
<dbReference type="EMBL" id="VSWD01000009">
    <property type="protein sequence ID" value="KAK3092756.1"/>
    <property type="molecule type" value="Genomic_DNA"/>
</dbReference>
<dbReference type="GO" id="GO:0005769">
    <property type="term" value="C:early endosome"/>
    <property type="evidence" value="ECO:0007669"/>
    <property type="project" value="TreeGrafter"/>
</dbReference>
<evidence type="ECO:0000313" key="4">
    <source>
        <dbReference type="EMBL" id="KAK3092756.1"/>
    </source>
</evidence>
<dbReference type="PROSITE" id="PS50003">
    <property type="entry name" value="PH_DOMAIN"/>
    <property type="match status" value="1"/>
</dbReference>
<evidence type="ECO:0000313" key="5">
    <source>
        <dbReference type="Proteomes" id="UP001186944"/>
    </source>
</evidence>
<dbReference type="InterPro" id="IPR011993">
    <property type="entry name" value="PH-like_dom_sf"/>
</dbReference>
<reference evidence="4" key="1">
    <citation type="submission" date="2019-08" db="EMBL/GenBank/DDBJ databases">
        <title>The improved chromosome-level genome for the pearl oyster Pinctada fucata martensii using PacBio sequencing and Hi-C.</title>
        <authorList>
            <person name="Zheng Z."/>
        </authorList>
    </citation>
    <scope>NUCLEOTIDE SEQUENCE</scope>
    <source>
        <strain evidence="4">ZZ-2019</strain>
        <tissue evidence="4">Adductor muscle</tissue>
    </source>
</reference>
<dbReference type="SUPFAM" id="SSF50729">
    <property type="entry name" value="PH domain-like"/>
    <property type="match status" value="1"/>
</dbReference>
<dbReference type="Gene3D" id="2.30.29.30">
    <property type="entry name" value="Pleckstrin-homology domain (PH domain)/Phosphotyrosine-binding domain (PTB)"/>
    <property type="match status" value="1"/>
</dbReference>
<dbReference type="GO" id="GO:0005802">
    <property type="term" value="C:trans-Golgi network"/>
    <property type="evidence" value="ECO:0007669"/>
    <property type="project" value="TreeGrafter"/>
</dbReference>
<name>A0AA89C332_PINIB</name>
<dbReference type="GO" id="GO:0055037">
    <property type="term" value="C:recycling endosome"/>
    <property type="evidence" value="ECO:0007669"/>
    <property type="project" value="TreeGrafter"/>
</dbReference>
<comment type="caution">
    <text evidence="4">The sequence shown here is derived from an EMBL/GenBank/DDBJ whole genome shotgun (WGS) entry which is preliminary data.</text>
</comment>
<dbReference type="AlphaFoldDB" id="A0AA89C332"/>
<evidence type="ECO:0000256" key="2">
    <source>
        <dbReference type="SAM" id="MobiDB-lite"/>
    </source>
</evidence>
<dbReference type="CDD" id="cd00821">
    <property type="entry name" value="PH"/>
    <property type="match status" value="1"/>
</dbReference>
<dbReference type="Pfam" id="PF00169">
    <property type="entry name" value="PH"/>
    <property type="match status" value="1"/>
</dbReference>
<dbReference type="GO" id="GO:0001881">
    <property type="term" value="P:receptor recycling"/>
    <property type="evidence" value="ECO:0007669"/>
    <property type="project" value="TreeGrafter"/>
</dbReference>
<dbReference type="GO" id="GO:0007032">
    <property type="term" value="P:endosome organization"/>
    <property type="evidence" value="ECO:0007669"/>
    <property type="project" value="TreeGrafter"/>
</dbReference>
<keyword evidence="5" id="KW-1185">Reference proteome</keyword>
<dbReference type="GO" id="GO:0005829">
    <property type="term" value="C:cytosol"/>
    <property type="evidence" value="ECO:0007669"/>
    <property type="project" value="GOC"/>
</dbReference>
<dbReference type="SMART" id="SM00233">
    <property type="entry name" value="PH"/>
    <property type="match status" value="1"/>
</dbReference>
<dbReference type="InterPro" id="IPR001849">
    <property type="entry name" value="PH_domain"/>
</dbReference>
<feature type="region of interest" description="Disordered" evidence="2">
    <location>
        <begin position="1"/>
        <end position="30"/>
    </location>
</feature>
<dbReference type="GO" id="GO:0042147">
    <property type="term" value="P:retrograde transport, endosome to Golgi"/>
    <property type="evidence" value="ECO:0007669"/>
    <property type="project" value="TreeGrafter"/>
</dbReference>
<dbReference type="InterPro" id="IPR045188">
    <property type="entry name" value="Boi1/Boi2-like"/>
</dbReference>
<keyword evidence="1" id="KW-0597">Phosphoprotein</keyword>
<feature type="compositionally biased region" description="Polar residues" evidence="2">
    <location>
        <begin position="1"/>
        <end position="26"/>
    </location>
</feature>
<organism evidence="4 5">
    <name type="scientific">Pinctada imbricata</name>
    <name type="common">Atlantic pearl-oyster</name>
    <name type="synonym">Pinctada martensii</name>
    <dbReference type="NCBI Taxonomy" id="66713"/>
    <lineage>
        <taxon>Eukaryota</taxon>
        <taxon>Metazoa</taxon>
        <taxon>Spiralia</taxon>
        <taxon>Lophotrochozoa</taxon>
        <taxon>Mollusca</taxon>
        <taxon>Bivalvia</taxon>
        <taxon>Autobranchia</taxon>
        <taxon>Pteriomorphia</taxon>
        <taxon>Pterioida</taxon>
        <taxon>Pterioidea</taxon>
        <taxon>Pteriidae</taxon>
        <taxon>Pinctada</taxon>
    </lineage>
</organism>